<dbReference type="OrthoDB" id="9816387at2"/>
<proteinExistence type="predicted"/>
<reference evidence="1 2" key="1">
    <citation type="submission" date="2015-05" db="EMBL/GenBank/DDBJ databases">
        <title>Draft genome sequence of Microvirga vignae strain BR3299, a novel nitrogen fixing bacteria isolated from Brazil semi-aired region.</title>
        <authorList>
            <person name="Zilli J.E."/>
            <person name="Passos S.R."/>
            <person name="Leite J."/>
            <person name="Baldani J.I."/>
            <person name="Xavier G.R."/>
            <person name="Rumjaneck N.G."/>
            <person name="Simoes-Araujo J.L."/>
        </authorList>
    </citation>
    <scope>NUCLEOTIDE SEQUENCE [LARGE SCALE GENOMIC DNA]</scope>
    <source>
        <strain evidence="1 2">BR3299</strain>
    </source>
</reference>
<dbReference type="EMBL" id="LCYG01000017">
    <property type="protein sequence ID" value="KLK93750.1"/>
    <property type="molecule type" value="Genomic_DNA"/>
</dbReference>
<dbReference type="Proteomes" id="UP000035489">
    <property type="component" value="Unassembled WGS sequence"/>
</dbReference>
<comment type="caution">
    <text evidence="1">The sequence shown here is derived from an EMBL/GenBank/DDBJ whole genome shotgun (WGS) entry which is preliminary data.</text>
</comment>
<dbReference type="RefSeq" id="WP_047188273.1">
    <property type="nucleotide sequence ID" value="NZ_LCYG01000017.1"/>
</dbReference>
<sequence length="80" mass="8846">MNDANEPGTLLRTFADGGAEPTLLDDMQISHTHSIQVWTFSDPSAPVSVGMIHADKTVLLNMQNMPRRIRINSLRSRSSP</sequence>
<accession>A0A0H1REX6</accession>
<protein>
    <submittedName>
        <fullName evidence="1">Uncharacterized protein</fullName>
    </submittedName>
</protein>
<keyword evidence="2" id="KW-1185">Reference proteome</keyword>
<evidence type="ECO:0000313" key="1">
    <source>
        <dbReference type="EMBL" id="KLK93750.1"/>
    </source>
</evidence>
<organism evidence="1 2">
    <name type="scientific">Microvirga vignae</name>
    <dbReference type="NCBI Taxonomy" id="1225564"/>
    <lineage>
        <taxon>Bacteria</taxon>
        <taxon>Pseudomonadati</taxon>
        <taxon>Pseudomonadota</taxon>
        <taxon>Alphaproteobacteria</taxon>
        <taxon>Hyphomicrobiales</taxon>
        <taxon>Methylobacteriaceae</taxon>
        <taxon>Microvirga</taxon>
    </lineage>
</organism>
<gene>
    <name evidence="1" type="ORF">AA309_06895</name>
</gene>
<dbReference type="STRING" id="1225564.AA309_06895"/>
<evidence type="ECO:0000313" key="2">
    <source>
        <dbReference type="Proteomes" id="UP000035489"/>
    </source>
</evidence>
<dbReference type="AlphaFoldDB" id="A0A0H1REX6"/>
<name>A0A0H1REX6_9HYPH</name>
<dbReference type="PATRIC" id="fig|1225564.3.peg.1889"/>